<evidence type="ECO:0000256" key="1">
    <source>
        <dbReference type="SAM" id="MobiDB-lite"/>
    </source>
</evidence>
<comment type="caution">
    <text evidence="2">The sequence shown here is derived from an EMBL/GenBank/DDBJ whole genome shotgun (WGS) entry which is preliminary data.</text>
</comment>
<feature type="compositionally biased region" description="Low complexity" evidence="1">
    <location>
        <begin position="252"/>
        <end position="271"/>
    </location>
</feature>
<reference evidence="2" key="1">
    <citation type="journal article" date="2019" name="Plant J.">
        <title>Chlorella vulgaris genome assembly and annotation reveals the molecular basis for metabolic acclimation to high light conditions.</title>
        <authorList>
            <person name="Cecchin M."/>
            <person name="Marcolungo L."/>
            <person name="Rossato M."/>
            <person name="Girolomoni L."/>
            <person name="Cosentino E."/>
            <person name="Cuine S."/>
            <person name="Li-Beisson Y."/>
            <person name="Delledonne M."/>
            <person name="Ballottari M."/>
        </authorList>
    </citation>
    <scope>NUCLEOTIDE SEQUENCE</scope>
    <source>
        <strain evidence="2">211/11P</strain>
    </source>
</reference>
<protein>
    <submittedName>
        <fullName evidence="2">Uncharacterized protein</fullName>
    </submittedName>
</protein>
<evidence type="ECO:0000313" key="3">
    <source>
        <dbReference type="Proteomes" id="UP001055712"/>
    </source>
</evidence>
<reference evidence="2" key="2">
    <citation type="submission" date="2020-11" db="EMBL/GenBank/DDBJ databases">
        <authorList>
            <person name="Cecchin M."/>
            <person name="Marcolungo L."/>
            <person name="Rossato M."/>
            <person name="Girolomoni L."/>
            <person name="Cosentino E."/>
            <person name="Cuine S."/>
            <person name="Li-Beisson Y."/>
            <person name="Delledonne M."/>
            <person name="Ballottari M."/>
        </authorList>
    </citation>
    <scope>NUCLEOTIDE SEQUENCE</scope>
    <source>
        <strain evidence="2">211/11P</strain>
        <tissue evidence="2">Whole cell</tissue>
    </source>
</reference>
<feature type="compositionally biased region" description="Polar residues" evidence="1">
    <location>
        <begin position="272"/>
        <end position="282"/>
    </location>
</feature>
<name>A0A9D4YZQ7_CHLVU</name>
<sequence>MRGSARPGTRASNNASASGSSTYRDALVARHSSGSGLPPPPPGVPRTSRATPSPSPPQTARGGRRPASSAAAAVQHRQQQQQEQQQQQQGDGGLMALQDQRLAIVQQQARASHEQKQQEQHISRLEGSIAAQHQQLCAALSAVASLEEQRSALADHASRLQQLCGQAQRAADARRSELQHLELMTQSLQAGLDREQLQAQQLGARSSAARSALLQLVHVAAGALRLPDLAASVHQAWTKEECAQGRQGVPVSGSAAAGAQDVPAAPAVQQPTGQEGAQQVSRPQVPLQLPPPPVASASEAAEEYTTPPGSVAASDSSSTTSSNDSRSSSAASSPRSGASSGGEGEITARFGGSLPGQPAAGKVQPPTLRLGTLPRAAEAWPGDSGVGPAHAHAKGDSSARRLSGLTLSSLPMPHAVSPQVLARLHSIKAKLATALADQELQLSD</sequence>
<feature type="compositionally biased region" description="Low complexity" evidence="1">
    <location>
        <begin position="45"/>
        <end position="89"/>
    </location>
</feature>
<proteinExistence type="predicted"/>
<keyword evidence="3" id="KW-1185">Reference proteome</keyword>
<evidence type="ECO:0000313" key="2">
    <source>
        <dbReference type="EMBL" id="KAI3434874.1"/>
    </source>
</evidence>
<dbReference type="EMBL" id="SIDB01000003">
    <property type="protein sequence ID" value="KAI3434874.1"/>
    <property type="molecule type" value="Genomic_DNA"/>
</dbReference>
<dbReference type="Proteomes" id="UP001055712">
    <property type="component" value="Unassembled WGS sequence"/>
</dbReference>
<feature type="compositionally biased region" description="Low complexity" evidence="1">
    <location>
        <begin position="11"/>
        <end position="21"/>
    </location>
</feature>
<feature type="region of interest" description="Disordered" evidence="1">
    <location>
        <begin position="248"/>
        <end position="400"/>
    </location>
</feature>
<feature type="region of interest" description="Disordered" evidence="1">
    <location>
        <begin position="1"/>
        <end position="92"/>
    </location>
</feature>
<organism evidence="2 3">
    <name type="scientific">Chlorella vulgaris</name>
    <name type="common">Green alga</name>
    <dbReference type="NCBI Taxonomy" id="3077"/>
    <lineage>
        <taxon>Eukaryota</taxon>
        <taxon>Viridiplantae</taxon>
        <taxon>Chlorophyta</taxon>
        <taxon>core chlorophytes</taxon>
        <taxon>Trebouxiophyceae</taxon>
        <taxon>Chlorellales</taxon>
        <taxon>Chlorellaceae</taxon>
        <taxon>Chlorella clade</taxon>
        <taxon>Chlorella</taxon>
    </lineage>
</organism>
<dbReference type="OrthoDB" id="10682519at2759"/>
<feature type="compositionally biased region" description="Low complexity" evidence="1">
    <location>
        <begin position="295"/>
        <end position="338"/>
    </location>
</feature>
<accession>A0A9D4YZQ7</accession>
<dbReference type="AlphaFoldDB" id="A0A9D4YZQ7"/>
<gene>
    <name evidence="2" type="ORF">D9Q98_002928</name>
</gene>